<sequence length="318" mass="35869">MDYISMPKDGAQVRNAICICKQRVATVVAHELAHQCFGNLVTMEWWTHLWLNEGFATWVSYLAADGLFPEWKIWTQFLDESTEGLRLDGLLESHHIEVEINHAGEIDEIFDAISYRKGASVIRMLQSYLGAKVFQRALAKYIKKHACSNAKTEDLWAAREEESKEPVTKLMDSWTKQNGYPVVSVKLKDSKFEFEHVSSKVARIVADADNTLVDNIKMFFINLFQYSAESQCSRALVAIDLAKNGISGSFSDASTFTTCPRLSSMNLSRNLIGFNGGSKSIGLSIQVIDLSYNRISWLRGASTFVYQRKQSRQRLAGV</sequence>
<dbReference type="EMBL" id="CM042013">
    <property type="protein sequence ID" value="KAI3740365.1"/>
    <property type="molecule type" value="Genomic_DNA"/>
</dbReference>
<dbReference type="Proteomes" id="UP001055811">
    <property type="component" value="Linkage Group LG05"/>
</dbReference>
<comment type="caution">
    <text evidence="1">The sequence shown here is derived from an EMBL/GenBank/DDBJ whole genome shotgun (WGS) entry which is preliminary data.</text>
</comment>
<reference evidence="1 2" key="2">
    <citation type="journal article" date="2022" name="Mol. Ecol. Resour.">
        <title>The genomes of chicory, endive, great burdock and yacon provide insights into Asteraceae paleo-polyploidization history and plant inulin production.</title>
        <authorList>
            <person name="Fan W."/>
            <person name="Wang S."/>
            <person name="Wang H."/>
            <person name="Wang A."/>
            <person name="Jiang F."/>
            <person name="Liu H."/>
            <person name="Zhao H."/>
            <person name="Xu D."/>
            <person name="Zhang Y."/>
        </authorList>
    </citation>
    <scope>NUCLEOTIDE SEQUENCE [LARGE SCALE GENOMIC DNA]</scope>
    <source>
        <strain evidence="2">cv. Punajuju</strain>
        <tissue evidence="1">Leaves</tissue>
    </source>
</reference>
<accession>A0ACB9D1I7</accession>
<gene>
    <name evidence="1" type="ORF">L2E82_30793</name>
</gene>
<name>A0ACB9D1I7_CICIN</name>
<evidence type="ECO:0000313" key="1">
    <source>
        <dbReference type="EMBL" id="KAI3740365.1"/>
    </source>
</evidence>
<keyword evidence="2" id="KW-1185">Reference proteome</keyword>
<organism evidence="1 2">
    <name type="scientific">Cichorium intybus</name>
    <name type="common">Chicory</name>
    <dbReference type="NCBI Taxonomy" id="13427"/>
    <lineage>
        <taxon>Eukaryota</taxon>
        <taxon>Viridiplantae</taxon>
        <taxon>Streptophyta</taxon>
        <taxon>Embryophyta</taxon>
        <taxon>Tracheophyta</taxon>
        <taxon>Spermatophyta</taxon>
        <taxon>Magnoliopsida</taxon>
        <taxon>eudicotyledons</taxon>
        <taxon>Gunneridae</taxon>
        <taxon>Pentapetalae</taxon>
        <taxon>asterids</taxon>
        <taxon>campanulids</taxon>
        <taxon>Asterales</taxon>
        <taxon>Asteraceae</taxon>
        <taxon>Cichorioideae</taxon>
        <taxon>Cichorieae</taxon>
        <taxon>Cichoriinae</taxon>
        <taxon>Cichorium</taxon>
    </lineage>
</organism>
<reference evidence="2" key="1">
    <citation type="journal article" date="2022" name="Mol. Ecol. Resour.">
        <title>The genomes of chicory, endive, great burdock and yacon provide insights into Asteraceae palaeo-polyploidization history and plant inulin production.</title>
        <authorList>
            <person name="Fan W."/>
            <person name="Wang S."/>
            <person name="Wang H."/>
            <person name="Wang A."/>
            <person name="Jiang F."/>
            <person name="Liu H."/>
            <person name="Zhao H."/>
            <person name="Xu D."/>
            <person name="Zhang Y."/>
        </authorList>
    </citation>
    <scope>NUCLEOTIDE SEQUENCE [LARGE SCALE GENOMIC DNA]</scope>
    <source>
        <strain evidence="2">cv. Punajuju</strain>
    </source>
</reference>
<evidence type="ECO:0000313" key="2">
    <source>
        <dbReference type="Proteomes" id="UP001055811"/>
    </source>
</evidence>
<protein>
    <submittedName>
        <fullName evidence="1">Uncharacterized protein</fullName>
    </submittedName>
</protein>
<proteinExistence type="predicted"/>